<dbReference type="Proteomes" id="UP000240009">
    <property type="component" value="Unassembled WGS sequence"/>
</dbReference>
<comment type="caution">
    <text evidence="1">The sequence shown here is derived from an EMBL/GenBank/DDBJ whole genome shotgun (WGS) entry which is preliminary data.</text>
</comment>
<gene>
    <name evidence="1" type="ORF">C5Y96_02965</name>
</gene>
<dbReference type="RefSeq" id="WP_105350046.1">
    <property type="nucleotide sequence ID" value="NZ_PUIA01000016.1"/>
</dbReference>
<name>A0A2S8G340_9BACT</name>
<accession>A0A2S8G340</accession>
<organism evidence="1 2">
    <name type="scientific">Blastopirellula marina</name>
    <dbReference type="NCBI Taxonomy" id="124"/>
    <lineage>
        <taxon>Bacteria</taxon>
        <taxon>Pseudomonadati</taxon>
        <taxon>Planctomycetota</taxon>
        <taxon>Planctomycetia</taxon>
        <taxon>Pirellulales</taxon>
        <taxon>Pirellulaceae</taxon>
        <taxon>Blastopirellula</taxon>
    </lineage>
</organism>
<sequence length="597" mass="62828">MLASDVGLAASDSQAFWDETENTCLLIGALEGESTVTLASSFTSATKELWVAPNIDSRSLGDWRITPNGNARFLFGVPVDLQSVTGAVVVAVANSTTSTAYDLSVSAASSSESYETAETQFSGVGPITTTQNELIEIDISSMIPASVEAGVDSLSITFSPTQLASLRIVGLRFFYEGSTQPTVDSVNGLTGGTINGGIDVQGGISINGSTVIDSSGQFVGPLALNWADLTNIPGDLADGDDDTTYTAGSGILLNGTEFSLDQALVEALIAQGAFTTEAEVVAAIEGLFLPTTGGSVGELEVTGQLQAQTIKLGSTTSPADASTVGTIAYDLNLGKLIVSNGTEWVPLALDVDPGYSPIRFGTTYPGSVNLVYGNFQTVKYDEPLTSPVVVATIDETMDDNGGATVRLRRNFNSQFSVRTNEATDGLQWMAVDEGIHEIDGKMIQAGSFSGSVSGSNTISFNATFDQPPIIFLMIDESVDDVGAAYNIRVIGTPQTNQFDVWINAAADNVHWIAMEPGEYVTQDAHWYVGSQSVGSTTGTIAFPTTFSTLPGVVTTMRDTNNSGGTWNRLTEVTPTTFSYRINTSGTEFLNYIAFESI</sequence>
<proteinExistence type="predicted"/>
<protein>
    <submittedName>
        <fullName evidence="1">Uncharacterized protein</fullName>
    </submittedName>
</protein>
<evidence type="ECO:0000313" key="1">
    <source>
        <dbReference type="EMBL" id="PQO38847.1"/>
    </source>
</evidence>
<dbReference type="AlphaFoldDB" id="A0A2S8G340"/>
<dbReference type="EMBL" id="PUIA01000016">
    <property type="protein sequence ID" value="PQO38847.1"/>
    <property type="molecule type" value="Genomic_DNA"/>
</dbReference>
<evidence type="ECO:0000313" key="2">
    <source>
        <dbReference type="Proteomes" id="UP000240009"/>
    </source>
</evidence>
<reference evidence="1 2" key="1">
    <citation type="submission" date="2018-02" db="EMBL/GenBank/DDBJ databases">
        <title>Comparative genomes isolates from brazilian mangrove.</title>
        <authorList>
            <person name="Araujo J.E."/>
            <person name="Taketani R.G."/>
            <person name="Silva M.C.P."/>
            <person name="Loureco M.V."/>
            <person name="Andreote F.D."/>
        </authorList>
    </citation>
    <scope>NUCLEOTIDE SEQUENCE [LARGE SCALE GENOMIC DNA]</scope>
    <source>
        <strain evidence="1 2">HEX-2 MGV</strain>
    </source>
</reference>